<keyword evidence="1" id="KW-0472">Membrane</keyword>
<dbReference type="PANTHER" id="PTHR33116">
    <property type="entry name" value="REVERSE TRANSCRIPTASE ZINC-BINDING DOMAIN-CONTAINING PROTEIN-RELATED-RELATED"/>
    <property type="match status" value="1"/>
</dbReference>
<name>A0A7J0D916_9ERIC</name>
<accession>A0A7J0D916</accession>
<dbReference type="EMBL" id="BJWL01000106">
    <property type="protein sequence ID" value="GFS30063.1"/>
    <property type="molecule type" value="Genomic_DNA"/>
</dbReference>
<protein>
    <recommendedName>
        <fullName evidence="2">Reverse transcriptase zinc-binding domain-containing protein</fullName>
    </recommendedName>
</protein>
<dbReference type="Proteomes" id="UP000585474">
    <property type="component" value="Unassembled WGS sequence"/>
</dbReference>
<organism evidence="3 4">
    <name type="scientific">Actinidia rufa</name>
    <dbReference type="NCBI Taxonomy" id="165716"/>
    <lineage>
        <taxon>Eukaryota</taxon>
        <taxon>Viridiplantae</taxon>
        <taxon>Streptophyta</taxon>
        <taxon>Embryophyta</taxon>
        <taxon>Tracheophyta</taxon>
        <taxon>Spermatophyta</taxon>
        <taxon>Magnoliopsida</taxon>
        <taxon>eudicotyledons</taxon>
        <taxon>Gunneridae</taxon>
        <taxon>Pentapetalae</taxon>
        <taxon>asterids</taxon>
        <taxon>Ericales</taxon>
        <taxon>Actinidiaceae</taxon>
        <taxon>Actinidia</taxon>
    </lineage>
</organism>
<comment type="caution">
    <text evidence="3">The sequence shown here is derived from an EMBL/GenBank/DDBJ whole genome shotgun (WGS) entry which is preliminary data.</text>
</comment>
<keyword evidence="4" id="KW-1185">Reference proteome</keyword>
<keyword evidence="1" id="KW-0812">Transmembrane</keyword>
<evidence type="ECO:0000313" key="3">
    <source>
        <dbReference type="EMBL" id="GFS30063.1"/>
    </source>
</evidence>
<gene>
    <name evidence="3" type="ORF">Acr_00g0009910</name>
</gene>
<dbReference type="PANTHER" id="PTHR33116:SF66">
    <property type="entry name" value="REVERSE TRANSCRIPTASE ZINC-BINDING DOMAIN-CONTAINING PROTEIN"/>
    <property type="match status" value="1"/>
</dbReference>
<dbReference type="Pfam" id="PF13966">
    <property type="entry name" value="zf-RVT"/>
    <property type="match status" value="1"/>
</dbReference>
<keyword evidence="1" id="KW-1133">Transmembrane helix</keyword>
<feature type="domain" description="Reverse transcriptase zinc-binding" evidence="2">
    <location>
        <begin position="173"/>
        <end position="254"/>
    </location>
</feature>
<dbReference type="OrthoDB" id="1938625at2759"/>
<proteinExistence type="predicted"/>
<evidence type="ECO:0000259" key="2">
    <source>
        <dbReference type="Pfam" id="PF13966"/>
    </source>
</evidence>
<feature type="transmembrane region" description="Helical" evidence="1">
    <location>
        <begin position="299"/>
        <end position="321"/>
    </location>
</feature>
<dbReference type="AlphaFoldDB" id="A0A7J0D916"/>
<reference evidence="4" key="1">
    <citation type="submission" date="2019-07" db="EMBL/GenBank/DDBJ databases">
        <title>De Novo Assembly of kiwifruit Actinidia rufa.</title>
        <authorList>
            <person name="Sugita-Konishi S."/>
            <person name="Sato K."/>
            <person name="Mori E."/>
            <person name="Abe Y."/>
            <person name="Kisaki G."/>
            <person name="Hamano K."/>
            <person name="Suezawa K."/>
            <person name="Otani M."/>
            <person name="Fukuda T."/>
            <person name="Manabe T."/>
            <person name="Gomi K."/>
            <person name="Tabuchi M."/>
            <person name="Akimitsu K."/>
            <person name="Kataoka I."/>
        </authorList>
    </citation>
    <scope>NUCLEOTIDE SEQUENCE [LARGE SCALE GENOMIC DNA]</scope>
    <source>
        <strain evidence="4">cv. Fuchu</strain>
    </source>
</reference>
<evidence type="ECO:0000256" key="1">
    <source>
        <dbReference type="SAM" id="Phobius"/>
    </source>
</evidence>
<sequence length="340" mass="38740">MDKINGYISAWAGANLSYAGRAELVKSVLQGVECFWLTILPIPAGVKAKIVQLCRNFLWSGSCNSHKTPLVSWKEATLSKEEGGLGIRDIKAWNKALISKTLWDIQAKKDTIWVQWVHQIYMRSTGFWEYKCKTGDSPLIKQIISLRDEIIVATHNKEEAVQLISQWTSNGKFHSKTTYDYFRPRRAKLAWTKMVWQSFIAPKHSIILWLGLKEKLLTKDKLQGVIEDMSCPLCRVEDETIDHLFFCCRIANEVCFWVYVEMTTIDTAMEQPKKITNVGGSKFQNSTSGFKRWGRRSPFIRYGVPMISLTVFGALGLGHLLQGSTQLKCAVKIFEGKSFV</sequence>
<dbReference type="InterPro" id="IPR026960">
    <property type="entry name" value="RVT-Znf"/>
</dbReference>
<evidence type="ECO:0000313" key="4">
    <source>
        <dbReference type="Proteomes" id="UP000585474"/>
    </source>
</evidence>